<reference evidence="1 2" key="2">
    <citation type="submission" date="2020-07" db="EMBL/GenBank/DDBJ databases">
        <title>Genome assembly of wild tea tree DASZ reveals pedigree and selection history of tea varieties.</title>
        <authorList>
            <person name="Zhang W."/>
        </authorList>
    </citation>
    <scope>NUCLEOTIDE SEQUENCE [LARGE SCALE GENOMIC DNA]</scope>
    <source>
        <strain evidence="2">cv. G240</strain>
        <tissue evidence="1">Leaf</tissue>
    </source>
</reference>
<dbReference type="PANTHER" id="PTHR31354">
    <property type="entry name" value="OS01G0793500 PROTEIN"/>
    <property type="match status" value="1"/>
</dbReference>
<evidence type="ECO:0000313" key="2">
    <source>
        <dbReference type="Proteomes" id="UP000593564"/>
    </source>
</evidence>
<name>A0A7J7GI95_CAMSI</name>
<evidence type="ECO:0000313" key="1">
    <source>
        <dbReference type="EMBL" id="KAF5939651.1"/>
    </source>
</evidence>
<proteinExistence type="predicted"/>
<gene>
    <name evidence="1" type="ORF">HYC85_023910</name>
</gene>
<reference evidence="2" key="1">
    <citation type="journal article" date="2020" name="Nat. Commun.">
        <title>Genome assembly of wild tea tree DASZ reveals pedigree and selection history of tea varieties.</title>
        <authorList>
            <person name="Zhang W."/>
            <person name="Zhang Y."/>
            <person name="Qiu H."/>
            <person name="Guo Y."/>
            <person name="Wan H."/>
            <person name="Zhang X."/>
            <person name="Scossa F."/>
            <person name="Alseekh S."/>
            <person name="Zhang Q."/>
            <person name="Wang P."/>
            <person name="Xu L."/>
            <person name="Schmidt M.H."/>
            <person name="Jia X."/>
            <person name="Li D."/>
            <person name="Zhu A."/>
            <person name="Guo F."/>
            <person name="Chen W."/>
            <person name="Ni D."/>
            <person name="Usadel B."/>
            <person name="Fernie A.R."/>
            <person name="Wen W."/>
        </authorList>
    </citation>
    <scope>NUCLEOTIDE SEQUENCE [LARGE SCALE GENOMIC DNA]</scope>
    <source>
        <strain evidence="2">cv. G240</strain>
    </source>
</reference>
<keyword evidence="2" id="KW-1185">Reference proteome</keyword>
<dbReference type="EMBL" id="JACBKZ010000011">
    <property type="protein sequence ID" value="KAF5939651.1"/>
    <property type="molecule type" value="Genomic_DNA"/>
</dbReference>
<organism evidence="1 2">
    <name type="scientific">Camellia sinensis</name>
    <name type="common">Tea plant</name>
    <name type="synonym">Thea sinensis</name>
    <dbReference type="NCBI Taxonomy" id="4442"/>
    <lineage>
        <taxon>Eukaryota</taxon>
        <taxon>Viridiplantae</taxon>
        <taxon>Streptophyta</taxon>
        <taxon>Embryophyta</taxon>
        <taxon>Tracheophyta</taxon>
        <taxon>Spermatophyta</taxon>
        <taxon>Magnoliopsida</taxon>
        <taxon>eudicotyledons</taxon>
        <taxon>Gunneridae</taxon>
        <taxon>Pentapetalae</taxon>
        <taxon>asterids</taxon>
        <taxon>Ericales</taxon>
        <taxon>Theaceae</taxon>
        <taxon>Camellia</taxon>
    </lineage>
</organism>
<sequence length="203" mass="23557">MKCRDKLHELVKEEIEKKDSSTEEWKITMERSFNRIDTKDLSEKKQSFWRNVVSLAVELKKRPKAKKMEEKMYRLQKSLEERNGTLQASASTIGKVNSVMSMWTRVQPAYAANMWNEALNKRLGTEDLDLYGILAETERQGITFDQLLTIPEQDDWVYSDGKSTTCVAFILAMYKEAVANAKNFCSVTYIFTDPSGFWIQILQ</sequence>
<dbReference type="PANTHER" id="PTHR31354:SF7">
    <property type="entry name" value="OS09G0392000 PROTEIN"/>
    <property type="match status" value="1"/>
</dbReference>
<dbReference type="Proteomes" id="UP000593564">
    <property type="component" value="Unassembled WGS sequence"/>
</dbReference>
<protein>
    <submittedName>
        <fullName evidence="1">Uncharacterized protein</fullName>
    </submittedName>
</protein>
<accession>A0A7J7GI95</accession>
<dbReference type="AlphaFoldDB" id="A0A7J7GI95"/>
<comment type="caution">
    <text evidence="1">The sequence shown here is derived from an EMBL/GenBank/DDBJ whole genome shotgun (WGS) entry which is preliminary data.</text>
</comment>